<feature type="signal peptide" evidence="2">
    <location>
        <begin position="1"/>
        <end position="18"/>
    </location>
</feature>
<name>A0A2A5RWQ6_9LACT</name>
<feature type="domain" description="DUF6287" evidence="3">
    <location>
        <begin position="84"/>
        <end position="115"/>
    </location>
</feature>
<dbReference type="AlphaFoldDB" id="A0A2A5RWQ6"/>
<feature type="chain" id="PRO_5039705091" description="DUF6287 domain-containing protein" evidence="2">
    <location>
        <begin position="19"/>
        <end position="193"/>
    </location>
</feature>
<dbReference type="OrthoDB" id="2136578at2"/>
<accession>A0A2A5RWQ6</accession>
<keyword evidence="2" id="KW-0732">Signal</keyword>
<proteinExistence type="predicted"/>
<dbReference type="RefSeq" id="WP_068164593.1">
    <property type="nucleotide sequence ID" value="NZ_JXJX01000013.1"/>
</dbReference>
<dbReference type="Proteomes" id="UP000242246">
    <property type="component" value="Unassembled WGS sequence"/>
</dbReference>
<feature type="compositionally biased region" description="Polar residues" evidence="1">
    <location>
        <begin position="45"/>
        <end position="61"/>
    </location>
</feature>
<organism evidence="4 5">
    <name type="scientific">Pseudolactococcus plantarum</name>
    <dbReference type="NCBI Taxonomy" id="1365"/>
    <lineage>
        <taxon>Bacteria</taxon>
        <taxon>Bacillati</taxon>
        <taxon>Bacillota</taxon>
        <taxon>Bacilli</taxon>
        <taxon>Lactobacillales</taxon>
        <taxon>Streptococcaceae</taxon>
        <taxon>Pseudolactococcus</taxon>
    </lineage>
</organism>
<dbReference type="PROSITE" id="PS51257">
    <property type="entry name" value="PROKAR_LIPOPROTEIN"/>
    <property type="match status" value="1"/>
</dbReference>
<evidence type="ECO:0000313" key="5">
    <source>
        <dbReference type="Proteomes" id="UP000242246"/>
    </source>
</evidence>
<dbReference type="EMBL" id="JXJX01000013">
    <property type="protein sequence ID" value="PCS05598.1"/>
    <property type="molecule type" value="Genomic_DNA"/>
</dbReference>
<comment type="caution">
    <text evidence="4">The sequence shown here is derived from an EMBL/GenBank/DDBJ whole genome shotgun (WGS) entry which is preliminary data.</text>
</comment>
<keyword evidence="5" id="KW-1185">Reference proteome</keyword>
<feature type="region of interest" description="Disordered" evidence="1">
    <location>
        <begin position="22"/>
        <end position="81"/>
    </location>
</feature>
<evidence type="ECO:0000313" key="4">
    <source>
        <dbReference type="EMBL" id="PCS05598.1"/>
    </source>
</evidence>
<feature type="compositionally biased region" description="Basic and acidic residues" evidence="1">
    <location>
        <begin position="24"/>
        <end position="44"/>
    </location>
</feature>
<evidence type="ECO:0000259" key="3">
    <source>
        <dbReference type="Pfam" id="PF19804"/>
    </source>
</evidence>
<reference evidence="4 5" key="1">
    <citation type="submission" date="2014-12" db="EMBL/GenBank/DDBJ databases">
        <title>Draft genome sequences of 10 type strains of Lactococcus.</title>
        <authorList>
            <person name="Sun Z."/>
            <person name="Zhong Z."/>
            <person name="Liu W."/>
            <person name="Zhang W."/>
            <person name="Zhang H."/>
        </authorList>
    </citation>
    <scope>NUCLEOTIDE SEQUENCE [LARGE SCALE GENOMIC DNA]</scope>
    <source>
        <strain evidence="4 5">DSM 20686</strain>
    </source>
</reference>
<evidence type="ECO:0000256" key="1">
    <source>
        <dbReference type="SAM" id="MobiDB-lite"/>
    </source>
</evidence>
<feature type="compositionally biased region" description="Low complexity" evidence="1">
    <location>
        <begin position="62"/>
        <end position="79"/>
    </location>
</feature>
<dbReference type="InterPro" id="IPR046254">
    <property type="entry name" value="DUF6287"/>
</dbReference>
<sequence>MKKAIILGLLLSSTLLVGCSNSKKTTEVSKESKIEKSSSKKEETQNISTTSEETASTDQTVPESSSQSTTQSQSAAEPSVTERDIDASAIFNGDISSVVGKWENVKGDYIILNNDYTVIHSGGENSPSTFKLYEADYKKFVANPGFVVPSVAGGYAIMLFPIGHPNLMEDQSNINRPRLIWGNSPSEDFYYRK</sequence>
<protein>
    <recommendedName>
        <fullName evidence="3">DUF6287 domain-containing protein</fullName>
    </recommendedName>
</protein>
<gene>
    <name evidence="4" type="ORF">RU87_GL000515</name>
</gene>
<evidence type="ECO:0000256" key="2">
    <source>
        <dbReference type="SAM" id="SignalP"/>
    </source>
</evidence>
<dbReference type="Pfam" id="PF19804">
    <property type="entry name" value="DUF6287"/>
    <property type="match status" value="1"/>
</dbReference>